<evidence type="ECO:0000313" key="8">
    <source>
        <dbReference type="Proteomes" id="UP001164746"/>
    </source>
</evidence>
<keyword evidence="4" id="KW-1015">Disulfide bond</keyword>
<dbReference type="PANTHER" id="PTHR11610:SF185">
    <property type="entry name" value="LD47264P"/>
    <property type="match status" value="1"/>
</dbReference>
<dbReference type="InterPro" id="IPR036392">
    <property type="entry name" value="PLAT/LH2_dom_sf"/>
</dbReference>
<evidence type="ECO:0000256" key="1">
    <source>
        <dbReference type="ARBA" id="ARBA00004613"/>
    </source>
</evidence>
<evidence type="ECO:0000256" key="2">
    <source>
        <dbReference type="ARBA" id="ARBA00010701"/>
    </source>
</evidence>
<protein>
    <submittedName>
        <fullName evidence="7">LIPP-like protein</fullName>
    </submittedName>
</protein>
<organism evidence="7 8">
    <name type="scientific">Mya arenaria</name>
    <name type="common">Soft-shell clam</name>
    <dbReference type="NCBI Taxonomy" id="6604"/>
    <lineage>
        <taxon>Eukaryota</taxon>
        <taxon>Metazoa</taxon>
        <taxon>Spiralia</taxon>
        <taxon>Lophotrochozoa</taxon>
        <taxon>Mollusca</taxon>
        <taxon>Bivalvia</taxon>
        <taxon>Autobranchia</taxon>
        <taxon>Heteroconchia</taxon>
        <taxon>Euheterodonta</taxon>
        <taxon>Imparidentia</taxon>
        <taxon>Neoheterodontei</taxon>
        <taxon>Myida</taxon>
        <taxon>Myoidea</taxon>
        <taxon>Myidae</taxon>
        <taxon>Mya</taxon>
    </lineage>
</organism>
<proteinExistence type="inferred from homology"/>
<evidence type="ECO:0000256" key="3">
    <source>
        <dbReference type="ARBA" id="ARBA00022525"/>
    </source>
</evidence>
<comment type="subcellular location">
    <subcellularLocation>
        <location evidence="1">Secreted</location>
    </subcellularLocation>
</comment>
<dbReference type="PANTHER" id="PTHR11610">
    <property type="entry name" value="LIPASE"/>
    <property type="match status" value="1"/>
</dbReference>
<accession>A0ABY7FTM2</accession>
<dbReference type="SUPFAM" id="SSF53474">
    <property type="entry name" value="alpha/beta-Hydrolases"/>
    <property type="match status" value="1"/>
</dbReference>
<dbReference type="CDD" id="cd00707">
    <property type="entry name" value="Pancreat_lipase_like"/>
    <property type="match status" value="1"/>
</dbReference>
<dbReference type="PRINTS" id="PR00821">
    <property type="entry name" value="TAGLIPASE"/>
</dbReference>
<evidence type="ECO:0000256" key="4">
    <source>
        <dbReference type="ARBA" id="ARBA00023157"/>
    </source>
</evidence>
<keyword evidence="3" id="KW-0964">Secreted</keyword>
<dbReference type="InterPro" id="IPR002331">
    <property type="entry name" value="Lipase_panc"/>
</dbReference>
<evidence type="ECO:0000259" key="6">
    <source>
        <dbReference type="Pfam" id="PF00151"/>
    </source>
</evidence>
<gene>
    <name evidence="7" type="ORF">MAR_037868</name>
</gene>
<name>A0ABY7FTM2_MYAAR</name>
<dbReference type="InterPro" id="IPR013818">
    <property type="entry name" value="Lipase"/>
</dbReference>
<dbReference type="SUPFAM" id="SSF49723">
    <property type="entry name" value="Lipase/lipooxygenase domain (PLAT/LH2 domain)"/>
    <property type="match status" value="1"/>
</dbReference>
<reference evidence="7" key="1">
    <citation type="submission" date="2022-11" db="EMBL/GenBank/DDBJ databases">
        <title>Centuries of genome instability and evolution in soft-shell clam transmissible cancer (bioRxiv).</title>
        <authorList>
            <person name="Hart S.F.M."/>
            <person name="Yonemitsu M.A."/>
            <person name="Giersch R.M."/>
            <person name="Beal B.F."/>
            <person name="Arriagada G."/>
            <person name="Davis B.W."/>
            <person name="Ostrander E.A."/>
            <person name="Goff S.P."/>
            <person name="Metzger M.J."/>
        </authorList>
    </citation>
    <scope>NUCLEOTIDE SEQUENCE</scope>
    <source>
        <strain evidence="7">MELC-2E11</strain>
        <tissue evidence="7">Siphon/mantle</tissue>
    </source>
</reference>
<dbReference type="Proteomes" id="UP001164746">
    <property type="component" value="Chromosome 13"/>
</dbReference>
<evidence type="ECO:0000313" key="7">
    <source>
        <dbReference type="EMBL" id="WAR24199.1"/>
    </source>
</evidence>
<dbReference type="InterPro" id="IPR029058">
    <property type="entry name" value="AB_hydrolase_fold"/>
</dbReference>
<sequence>MNTYEVHRFRCNLSYWSLSVSEGGIPRRRRPGDLCRHHALAFRDQGAFRACAVSPSTVAFVSFKRGNDSVVSATRTFRRPRVAVNGSEKHRSRYANGSWLLRILQWIVVSIAPPCSRKILPLPKLAGTSQVGASMEVKTFLVVILTVFAVEAKSVPERRAEKRSSICYGDIGCFSTGGAFTSLYRPLSITPQSPQSVNPRFLLFTRQNPATGSHQFLAYTNTAGIQESNFKGSRPTKVVSHGFLENGFADWLMDELLKNGDYNVILLDWGGGSGIPYTQATANTRVVGAVLAKLIEALQTVASARAEDFHLIGHSLGAHICGYAGERTPNLGRISGLDPADPYFQYTDKTVRLDPSDATFVDVMHTNGASILTLGYGMKQPCGHVDYFPNEGLNQPGCDASPVTKLLTEGDIYNGEFAFKTKNSLLWDNFFFPLLIKSGFSQKSRIEGTCYLTCNMIHLRAHDYFTESINSPCQFSGYSCQDYANFKVKHHFIKGYHYQINVAFGSLPSAKIEQGTVTMNLIDIHEGHTYGFMATSPHDVGDISQVTFSWTLDSHWYNPLSWSLLTRHSIHVSSIDVTSGVTNTKYAYITFFY</sequence>
<dbReference type="InterPro" id="IPR000734">
    <property type="entry name" value="TAG_lipase"/>
</dbReference>
<dbReference type="Gene3D" id="3.40.50.1820">
    <property type="entry name" value="alpha/beta hydrolase"/>
    <property type="match status" value="1"/>
</dbReference>
<feature type="domain" description="Lipase" evidence="6">
    <location>
        <begin position="165"/>
        <end position="413"/>
    </location>
</feature>
<comment type="similarity">
    <text evidence="2 5">Belongs to the AB hydrolase superfamily. Lipase family.</text>
</comment>
<evidence type="ECO:0000256" key="5">
    <source>
        <dbReference type="RuleBase" id="RU004262"/>
    </source>
</evidence>
<dbReference type="EMBL" id="CP111024">
    <property type="protein sequence ID" value="WAR24199.1"/>
    <property type="molecule type" value="Genomic_DNA"/>
</dbReference>
<dbReference type="PRINTS" id="PR00823">
    <property type="entry name" value="PANCLIPASE"/>
</dbReference>
<dbReference type="InterPro" id="IPR033906">
    <property type="entry name" value="Lipase_N"/>
</dbReference>
<dbReference type="Pfam" id="PF00151">
    <property type="entry name" value="Lipase"/>
    <property type="match status" value="1"/>
</dbReference>
<keyword evidence="8" id="KW-1185">Reference proteome</keyword>
<dbReference type="Gene3D" id="2.60.60.20">
    <property type="entry name" value="PLAT/LH2 domain"/>
    <property type="match status" value="1"/>
</dbReference>